<protein>
    <submittedName>
        <fullName evidence="1">Uncharacterized protein</fullName>
    </submittedName>
</protein>
<evidence type="ECO:0000313" key="2">
    <source>
        <dbReference type="Proteomes" id="UP000790709"/>
    </source>
</evidence>
<name>A0ACB8B6X8_9AGAM</name>
<keyword evidence="2" id="KW-1185">Reference proteome</keyword>
<proteinExistence type="predicted"/>
<organism evidence="1 2">
    <name type="scientific">Leucogyrophana mollusca</name>
    <dbReference type="NCBI Taxonomy" id="85980"/>
    <lineage>
        <taxon>Eukaryota</taxon>
        <taxon>Fungi</taxon>
        <taxon>Dikarya</taxon>
        <taxon>Basidiomycota</taxon>
        <taxon>Agaricomycotina</taxon>
        <taxon>Agaricomycetes</taxon>
        <taxon>Agaricomycetidae</taxon>
        <taxon>Boletales</taxon>
        <taxon>Boletales incertae sedis</taxon>
        <taxon>Leucogyrophana</taxon>
    </lineage>
</organism>
<sequence length="319" mass="36272">MSQFVDSVQPPSDTTALRSPFDDKDADVIVQASDDVKFGVHKLILSIASPLLKRLFSPSTSSPLPADVIVLKREDDRDVIHVEEDNQTTEAVLRFCYPFANPVLDSLDRVQGVLEMMKKFGMKDVMDRVKASLVQPAFLDEEPLRVFSIAYRYGLEDETKLAARHTLRQPIFGPYVKDLDHIPASVYHRLLQYHRKCSVATCALTADFSWFPGFASRWVWFQCDDCIHHPLSWPLADGKIYEVNSWFIEFMERARSVLRERPCAKVVHDPLLINESLDTAAGCLTCRSSAFLDLSTFIDEHFDPEVEKAIDSVDLEIAF</sequence>
<dbReference type="Proteomes" id="UP000790709">
    <property type="component" value="Unassembled WGS sequence"/>
</dbReference>
<accession>A0ACB8B6X8</accession>
<reference evidence="1" key="1">
    <citation type="journal article" date="2021" name="New Phytol.">
        <title>Evolutionary innovations through gain and loss of genes in the ectomycorrhizal Boletales.</title>
        <authorList>
            <person name="Wu G."/>
            <person name="Miyauchi S."/>
            <person name="Morin E."/>
            <person name="Kuo A."/>
            <person name="Drula E."/>
            <person name="Varga T."/>
            <person name="Kohler A."/>
            <person name="Feng B."/>
            <person name="Cao Y."/>
            <person name="Lipzen A."/>
            <person name="Daum C."/>
            <person name="Hundley H."/>
            <person name="Pangilinan J."/>
            <person name="Johnson J."/>
            <person name="Barry K."/>
            <person name="LaButti K."/>
            <person name="Ng V."/>
            <person name="Ahrendt S."/>
            <person name="Min B."/>
            <person name="Choi I.G."/>
            <person name="Park H."/>
            <person name="Plett J.M."/>
            <person name="Magnuson J."/>
            <person name="Spatafora J.W."/>
            <person name="Nagy L.G."/>
            <person name="Henrissat B."/>
            <person name="Grigoriev I.V."/>
            <person name="Yang Z.L."/>
            <person name="Xu J."/>
            <person name="Martin F.M."/>
        </authorList>
    </citation>
    <scope>NUCLEOTIDE SEQUENCE</scope>
    <source>
        <strain evidence="1">KUC20120723A-06</strain>
    </source>
</reference>
<evidence type="ECO:0000313" key="1">
    <source>
        <dbReference type="EMBL" id="KAH7921219.1"/>
    </source>
</evidence>
<gene>
    <name evidence="1" type="ORF">BV22DRAFT_1132446</name>
</gene>
<dbReference type="EMBL" id="MU266536">
    <property type="protein sequence ID" value="KAH7921219.1"/>
    <property type="molecule type" value="Genomic_DNA"/>
</dbReference>
<comment type="caution">
    <text evidence="1">The sequence shown here is derived from an EMBL/GenBank/DDBJ whole genome shotgun (WGS) entry which is preliminary data.</text>
</comment>